<dbReference type="SMART" id="SM00317">
    <property type="entry name" value="SET"/>
    <property type="match status" value="1"/>
</dbReference>
<dbReference type="GO" id="GO:0005634">
    <property type="term" value="C:nucleus"/>
    <property type="evidence" value="ECO:0007669"/>
    <property type="project" value="TreeGrafter"/>
</dbReference>
<dbReference type="SUPFAM" id="SSF144232">
    <property type="entry name" value="HIT/MYND zinc finger-like"/>
    <property type="match status" value="1"/>
</dbReference>
<evidence type="ECO:0000256" key="2">
    <source>
        <dbReference type="ARBA" id="ARBA00022771"/>
    </source>
</evidence>
<dbReference type="Pfam" id="PF01753">
    <property type="entry name" value="zf-MYND"/>
    <property type="match status" value="1"/>
</dbReference>
<dbReference type="Gene3D" id="1.10.220.160">
    <property type="match status" value="1"/>
</dbReference>
<name>M7SEH1_EUTLA</name>
<dbReference type="SUPFAM" id="SSF82199">
    <property type="entry name" value="SET domain"/>
    <property type="match status" value="1"/>
</dbReference>
<feature type="domain" description="SET" evidence="5">
    <location>
        <begin position="28"/>
        <end position="276"/>
    </location>
</feature>
<evidence type="ECO:0000256" key="3">
    <source>
        <dbReference type="ARBA" id="ARBA00022833"/>
    </source>
</evidence>
<evidence type="ECO:0000259" key="6">
    <source>
        <dbReference type="PROSITE" id="PS50865"/>
    </source>
</evidence>
<evidence type="ECO:0000259" key="5">
    <source>
        <dbReference type="PROSITE" id="PS50280"/>
    </source>
</evidence>
<dbReference type="KEGG" id="ela:UCREL1_10499"/>
<sequence>MEVAHNTISFYDDVQLCQSLLSGITTAHSLEIRKSEIPEAGSGLFSLDDVPEGEEIFRSSPLAECVANELTDSVCDLCYTNTLSRVHSSGRFRTKDDAPLDMIACPGCGKCYYCSKSCQDKAWDAYHKYECELLPKLSESCPKKRVLYRVLVREKNGLLYPDDWKAITCLEAHHESRLSRPDAASVDELAKSAKERIGSGVSAAEISRLYGSILTNNTNIRGPGQSQVLGTALDIPMAVMNHSCEPNALTIFEGNELRVRSLRPIKAGEELMQCYTDVTCDVLMRRERLQNQFFFECTCPRCEREFEKHKRRTFNDMSEVEFVRQAQESLTDLINNTIMAMKTSPDGLPLIELEARARGLVNDAFPASRWPNTLDPVPLLYKRLGNMHSLRGNGVAAFQCSIKGCAYTDWKLGPEWVYDLHDLIRIMTTIVVQPPNRAAFRDKTFLNSKEFWDAYHGYIHMVLCAAEKTFGSDVGYTRAIRKWYDDTLEGTEEPLPGSPGFEGRFKAAHHKLLYWAGVDEEYWP</sequence>
<dbReference type="EMBL" id="KB707419">
    <property type="protein sequence ID" value="EMR62562.1"/>
    <property type="molecule type" value="Genomic_DNA"/>
</dbReference>
<dbReference type="Pfam" id="PF00856">
    <property type="entry name" value="SET"/>
    <property type="match status" value="1"/>
</dbReference>
<dbReference type="STRING" id="1287681.M7SEH1"/>
<keyword evidence="8" id="KW-1185">Reference proteome</keyword>
<reference evidence="8" key="1">
    <citation type="journal article" date="2013" name="Genome Announc.">
        <title>Draft genome sequence of the grapevine dieback fungus Eutypa lata UCR-EL1.</title>
        <authorList>
            <person name="Blanco-Ulate B."/>
            <person name="Rolshausen P.E."/>
            <person name="Cantu D."/>
        </authorList>
    </citation>
    <scope>NUCLEOTIDE SEQUENCE [LARGE SCALE GENOMIC DNA]</scope>
    <source>
        <strain evidence="8">UCR-EL1</strain>
    </source>
</reference>
<dbReference type="PANTHER" id="PTHR12197:SF251">
    <property type="entry name" value="EG:BACR7C10.4 PROTEIN"/>
    <property type="match status" value="1"/>
</dbReference>
<dbReference type="PANTHER" id="PTHR12197">
    <property type="entry name" value="HISTONE-LYSINE N-METHYLTRANSFERASE SMYD"/>
    <property type="match status" value="1"/>
</dbReference>
<dbReference type="PROSITE" id="PS50280">
    <property type="entry name" value="SET"/>
    <property type="match status" value="1"/>
</dbReference>
<keyword evidence="3" id="KW-0862">Zinc</keyword>
<organism evidence="7 8">
    <name type="scientific">Eutypa lata (strain UCR-EL1)</name>
    <name type="common">Grapevine dieback disease fungus</name>
    <name type="synonym">Eutypa armeniacae</name>
    <dbReference type="NCBI Taxonomy" id="1287681"/>
    <lineage>
        <taxon>Eukaryota</taxon>
        <taxon>Fungi</taxon>
        <taxon>Dikarya</taxon>
        <taxon>Ascomycota</taxon>
        <taxon>Pezizomycotina</taxon>
        <taxon>Sordariomycetes</taxon>
        <taxon>Xylariomycetidae</taxon>
        <taxon>Xylariales</taxon>
        <taxon>Diatrypaceae</taxon>
        <taxon>Eutypa</taxon>
    </lineage>
</organism>
<dbReference type="Proteomes" id="UP000012174">
    <property type="component" value="Unassembled WGS sequence"/>
</dbReference>
<gene>
    <name evidence="7" type="ORF">UCREL1_10499</name>
</gene>
<dbReference type="eggNOG" id="KOG2084">
    <property type="taxonomic scope" value="Eukaryota"/>
</dbReference>
<evidence type="ECO:0000256" key="4">
    <source>
        <dbReference type="PROSITE-ProRule" id="PRU00134"/>
    </source>
</evidence>
<dbReference type="OrthoDB" id="5945798at2759"/>
<dbReference type="AlphaFoldDB" id="M7SEH1"/>
<protein>
    <submittedName>
        <fullName evidence="7">Putative set and mynd domain protein</fullName>
    </submittedName>
</protein>
<accession>M7SEH1</accession>
<keyword evidence="2 4" id="KW-0863">Zinc-finger</keyword>
<dbReference type="CDD" id="cd20071">
    <property type="entry name" value="SET_SMYD"/>
    <property type="match status" value="1"/>
</dbReference>
<evidence type="ECO:0000313" key="7">
    <source>
        <dbReference type="EMBL" id="EMR62562.1"/>
    </source>
</evidence>
<evidence type="ECO:0000313" key="8">
    <source>
        <dbReference type="Proteomes" id="UP000012174"/>
    </source>
</evidence>
<dbReference type="HOGENOM" id="CLU_041700_0_0_1"/>
<dbReference type="InterPro" id="IPR002893">
    <property type="entry name" value="Znf_MYND"/>
</dbReference>
<dbReference type="InterPro" id="IPR050869">
    <property type="entry name" value="H3K4_H4K5_MeTrfase"/>
</dbReference>
<feature type="domain" description="MYND-type" evidence="6">
    <location>
        <begin position="75"/>
        <end position="131"/>
    </location>
</feature>
<dbReference type="Gene3D" id="6.10.140.2220">
    <property type="match status" value="1"/>
</dbReference>
<dbReference type="InterPro" id="IPR001214">
    <property type="entry name" value="SET_dom"/>
</dbReference>
<proteinExistence type="predicted"/>
<evidence type="ECO:0000256" key="1">
    <source>
        <dbReference type="ARBA" id="ARBA00022723"/>
    </source>
</evidence>
<dbReference type="OMA" id="CYRDIAY"/>
<dbReference type="GO" id="GO:0008270">
    <property type="term" value="F:zinc ion binding"/>
    <property type="evidence" value="ECO:0007669"/>
    <property type="project" value="UniProtKB-KW"/>
</dbReference>
<dbReference type="PROSITE" id="PS50865">
    <property type="entry name" value="ZF_MYND_2"/>
    <property type="match status" value="1"/>
</dbReference>
<dbReference type="Gene3D" id="2.170.270.10">
    <property type="entry name" value="SET domain"/>
    <property type="match status" value="1"/>
</dbReference>
<keyword evidence="1" id="KW-0479">Metal-binding</keyword>
<dbReference type="InterPro" id="IPR046341">
    <property type="entry name" value="SET_dom_sf"/>
</dbReference>